<keyword evidence="3" id="KW-1185">Reference proteome</keyword>
<protein>
    <submittedName>
        <fullName evidence="2">Uncharacterized protein</fullName>
    </submittedName>
</protein>
<dbReference type="AlphaFoldDB" id="A0A5B0MNR5"/>
<reference evidence="2 3" key="1">
    <citation type="submission" date="2019-05" db="EMBL/GenBank/DDBJ databases">
        <title>Emergence of the Ug99 lineage of the wheat stem rust pathogen through somatic hybridization.</title>
        <authorList>
            <person name="Li F."/>
            <person name="Upadhyaya N.M."/>
            <person name="Sperschneider J."/>
            <person name="Matny O."/>
            <person name="Nguyen-Phuc H."/>
            <person name="Mago R."/>
            <person name="Raley C."/>
            <person name="Miller M.E."/>
            <person name="Silverstein K.A.T."/>
            <person name="Henningsen E."/>
            <person name="Hirsch C.D."/>
            <person name="Visser B."/>
            <person name="Pretorius Z.A."/>
            <person name="Steffenson B.J."/>
            <person name="Schwessinger B."/>
            <person name="Dodds P.N."/>
            <person name="Figueroa M."/>
        </authorList>
    </citation>
    <scope>NUCLEOTIDE SEQUENCE [LARGE SCALE GENOMIC DNA]</scope>
    <source>
        <strain evidence="2">21-0</strain>
    </source>
</reference>
<feature type="region of interest" description="Disordered" evidence="1">
    <location>
        <begin position="40"/>
        <end position="61"/>
    </location>
</feature>
<sequence>MKKDDMKVEKKVILKTKMSLKNKHVLLTIWSMRISSSVPRGSKRLKMGEKVPTKPALPSGKRSQITINQRFPNPFIP</sequence>
<dbReference type="EMBL" id="VSWC01000144">
    <property type="protein sequence ID" value="KAA1077888.1"/>
    <property type="molecule type" value="Genomic_DNA"/>
</dbReference>
<proteinExistence type="predicted"/>
<organism evidence="2 3">
    <name type="scientific">Puccinia graminis f. sp. tritici</name>
    <dbReference type="NCBI Taxonomy" id="56615"/>
    <lineage>
        <taxon>Eukaryota</taxon>
        <taxon>Fungi</taxon>
        <taxon>Dikarya</taxon>
        <taxon>Basidiomycota</taxon>
        <taxon>Pucciniomycotina</taxon>
        <taxon>Pucciniomycetes</taxon>
        <taxon>Pucciniales</taxon>
        <taxon>Pucciniaceae</taxon>
        <taxon>Puccinia</taxon>
    </lineage>
</organism>
<evidence type="ECO:0000313" key="2">
    <source>
        <dbReference type="EMBL" id="KAA1077888.1"/>
    </source>
</evidence>
<dbReference type="Proteomes" id="UP000324748">
    <property type="component" value="Unassembled WGS sequence"/>
</dbReference>
<accession>A0A5B0MNR5</accession>
<comment type="caution">
    <text evidence="2">The sequence shown here is derived from an EMBL/GenBank/DDBJ whole genome shotgun (WGS) entry which is preliminary data.</text>
</comment>
<gene>
    <name evidence="2" type="ORF">PGT21_023054</name>
</gene>
<evidence type="ECO:0000313" key="3">
    <source>
        <dbReference type="Proteomes" id="UP000324748"/>
    </source>
</evidence>
<evidence type="ECO:0000256" key="1">
    <source>
        <dbReference type="SAM" id="MobiDB-lite"/>
    </source>
</evidence>
<name>A0A5B0MNR5_PUCGR</name>